<organism evidence="2">
    <name type="scientific">Brachypodium distachyon</name>
    <name type="common">Purple false brome</name>
    <name type="synonym">Trachynia distachya</name>
    <dbReference type="NCBI Taxonomy" id="15368"/>
    <lineage>
        <taxon>Eukaryota</taxon>
        <taxon>Viridiplantae</taxon>
        <taxon>Streptophyta</taxon>
        <taxon>Embryophyta</taxon>
        <taxon>Tracheophyta</taxon>
        <taxon>Spermatophyta</taxon>
        <taxon>Magnoliopsida</taxon>
        <taxon>Liliopsida</taxon>
        <taxon>Poales</taxon>
        <taxon>Poaceae</taxon>
        <taxon>BOP clade</taxon>
        <taxon>Pooideae</taxon>
        <taxon>Stipodae</taxon>
        <taxon>Brachypodieae</taxon>
        <taxon>Brachypodium</taxon>
    </lineage>
</organism>
<reference evidence="3" key="3">
    <citation type="submission" date="2018-08" db="UniProtKB">
        <authorList>
            <consortium name="EnsemblPlants"/>
        </authorList>
    </citation>
    <scope>IDENTIFICATION</scope>
    <source>
        <strain evidence="3">cv. Bd21</strain>
    </source>
</reference>
<dbReference type="Pfam" id="PF12937">
    <property type="entry name" value="F-box-like"/>
    <property type="match status" value="1"/>
</dbReference>
<reference evidence="2 3" key="1">
    <citation type="journal article" date="2010" name="Nature">
        <title>Genome sequencing and analysis of the model grass Brachypodium distachyon.</title>
        <authorList>
            <consortium name="International Brachypodium Initiative"/>
        </authorList>
    </citation>
    <scope>NUCLEOTIDE SEQUENCE [LARGE SCALE GENOMIC DNA]</scope>
    <source>
        <strain evidence="2">Bd21</strain>
        <strain evidence="3">cv. Bd21</strain>
    </source>
</reference>
<dbReference type="InterPro" id="IPR036047">
    <property type="entry name" value="F-box-like_dom_sf"/>
</dbReference>
<evidence type="ECO:0000313" key="2">
    <source>
        <dbReference type="EMBL" id="KQJ93023.1"/>
    </source>
</evidence>
<dbReference type="SMART" id="SM00256">
    <property type="entry name" value="FBOX"/>
    <property type="match status" value="1"/>
</dbReference>
<name>A0A0Q3F014_BRADI</name>
<proteinExistence type="predicted"/>
<dbReference type="Proteomes" id="UP000008810">
    <property type="component" value="Chromosome 3"/>
</dbReference>
<keyword evidence="4" id="KW-1185">Reference proteome</keyword>
<dbReference type="ExpressionAtlas" id="A0A0Q3F014">
    <property type="expression patterns" value="baseline"/>
</dbReference>
<dbReference type="InterPro" id="IPR056594">
    <property type="entry name" value="AT5G49610-like_b-prop"/>
</dbReference>
<sequence>MTSLRSPLDVDDLLSEILLRLPPQPSSLPRASLVCKRWRRLASDPRFTRRFRLHHRRRNPPLLGLFTDSYDNSPFLPTLDPPNRVPEDRFRLHFDEGDDDFVTLGCHHGLALIHHVSRGQLLVWDPVNGDRHRVHIPPGFANINGAVLRGAAQDFQVVLVGRDDQVLACVYSSETGAWGNPISALLECSSMICRFTPGLVVGDSIYWSFTDSSAGILEFDLGRQSLVAIPLPEGVIGPRFMRAEDGGPGFIFKNDCTIKIWKRKTDSGGVASSWMLGRTIIELDKVLPMETLEEGRPLVPLGFAVENNVVVLGTVFGLYLLQIESLECKMIMESYYLQNYHPFESVYTGETCIGSGNEGAELLLGA</sequence>
<evidence type="ECO:0000259" key="1">
    <source>
        <dbReference type="SMART" id="SM00256"/>
    </source>
</evidence>
<dbReference type="KEGG" id="bdi:100826257"/>
<dbReference type="STRING" id="15368.A0A0Q3F014"/>
<dbReference type="EnsemblPlants" id="KQJ93023">
    <property type="protein sequence ID" value="KQJ93023"/>
    <property type="gene ID" value="BRADI_3g02257v3"/>
</dbReference>
<dbReference type="EMBL" id="CM000882">
    <property type="protein sequence ID" value="KQJ93023.1"/>
    <property type="molecule type" value="Genomic_DNA"/>
</dbReference>
<accession>A0A0Q3F014</accession>
<dbReference type="GeneID" id="100826257"/>
<dbReference type="RefSeq" id="XP_003573684.1">
    <property type="nucleotide sequence ID" value="XM_003573636.3"/>
</dbReference>
<reference evidence="2" key="2">
    <citation type="submission" date="2017-06" db="EMBL/GenBank/DDBJ databases">
        <title>WGS assembly of Brachypodium distachyon.</title>
        <authorList>
            <consortium name="The International Brachypodium Initiative"/>
            <person name="Lucas S."/>
            <person name="Harmon-Smith M."/>
            <person name="Lail K."/>
            <person name="Tice H."/>
            <person name="Grimwood J."/>
            <person name="Bruce D."/>
            <person name="Barry K."/>
            <person name="Shu S."/>
            <person name="Lindquist E."/>
            <person name="Wang M."/>
            <person name="Pitluck S."/>
            <person name="Vogel J.P."/>
            <person name="Garvin D.F."/>
            <person name="Mockler T.C."/>
            <person name="Schmutz J."/>
            <person name="Rokhsar D."/>
            <person name="Bevan M.W."/>
        </authorList>
    </citation>
    <scope>NUCLEOTIDE SEQUENCE</scope>
    <source>
        <strain evidence="2">Bd21</strain>
    </source>
</reference>
<gene>
    <name evidence="3" type="primary">LOC100826257</name>
    <name evidence="2" type="ORF">BRADI_3g02257v3</name>
</gene>
<dbReference type="Pfam" id="PF23635">
    <property type="entry name" value="Beta-prop_AT5G49610-like"/>
    <property type="match status" value="1"/>
</dbReference>
<dbReference type="Gene3D" id="1.20.1280.50">
    <property type="match status" value="1"/>
</dbReference>
<dbReference type="PANTHER" id="PTHR32133:SF385">
    <property type="entry name" value="F-BOX DOMAIN-CONTAINING PROTEIN"/>
    <property type="match status" value="1"/>
</dbReference>
<dbReference type="AlphaFoldDB" id="A0A0Q3F014"/>
<dbReference type="SUPFAM" id="SSF81383">
    <property type="entry name" value="F-box domain"/>
    <property type="match status" value="1"/>
</dbReference>
<evidence type="ECO:0000313" key="4">
    <source>
        <dbReference type="Proteomes" id="UP000008810"/>
    </source>
</evidence>
<feature type="domain" description="F-box" evidence="1">
    <location>
        <begin position="11"/>
        <end position="51"/>
    </location>
</feature>
<dbReference type="InterPro" id="IPR001810">
    <property type="entry name" value="F-box_dom"/>
</dbReference>
<evidence type="ECO:0000313" key="3">
    <source>
        <dbReference type="EnsemblPlants" id="KQJ93023"/>
    </source>
</evidence>
<protein>
    <recommendedName>
        <fullName evidence="1">F-box domain-containing protein</fullName>
    </recommendedName>
</protein>
<dbReference type="Gramene" id="KQJ93023">
    <property type="protein sequence ID" value="KQJ93023"/>
    <property type="gene ID" value="BRADI_3g02257v3"/>
</dbReference>
<dbReference type="PANTHER" id="PTHR32133">
    <property type="entry name" value="OS07G0120400 PROTEIN"/>
    <property type="match status" value="1"/>
</dbReference>